<evidence type="ECO:0000313" key="2">
    <source>
        <dbReference type="EMBL" id="CAL1716772.1"/>
    </source>
</evidence>
<name>A0ABP1EC61_9APHY</name>
<feature type="transmembrane region" description="Helical" evidence="1">
    <location>
        <begin position="146"/>
        <end position="165"/>
    </location>
</feature>
<dbReference type="PANTHER" id="PTHR32251:SF17">
    <property type="entry name" value="STEROID 5-ALPHA REDUCTASE C-TERMINAL DOMAIN-CONTAINING PROTEIN"/>
    <property type="match status" value="1"/>
</dbReference>
<keyword evidence="3" id="KW-1185">Reference proteome</keyword>
<keyword evidence="1" id="KW-0812">Transmembrane</keyword>
<dbReference type="PANTHER" id="PTHR32251">
    <property type="entry name" value="3-OXO-5-ALPHA-STEROID 4-DEHYDROGENASE"/>
    <property type="match status" value="1"/>
</dbReference>
<proteinExistence type="predicted"/>
<protein>
    <recommendedName>
        <fullName evidence="4">Steroid 5-alpha reductase C-terminal domain-containing protein</fullName>
    </recommendedName>
</protein>
<reference evidence="3" key="1">
    <citation type="submission" date="2024-04" db="EMBL/GenBank/DDBJ databases">
        <authorList>
            <person name="Shaw F."/>
            <person name="Minotto A."/>
        </authorList>
    </citation>
    <scope>NUCLEOTIDE SEQUENCE [LARGE SCALE GENOMIC DNA]</scope>
</reference>
<feature type="transmembrane region" description="Helical" evidence="1">
    <location>
        <begin position="72"/>
        <end position="91"/>
    </location>
</feature>
<evidence type="ECO:0008006" key="4">
    <source>
        <dbReference type="Google" id="ProtNLM"/>
    </source>
</evidence>
<sequence>MAIFSRIAFASYAFQTAAGLIFVPLQEDRFFDLCGSLGFVLTNLVSIYLPGAQLNHLSSGDIRAKVLSPRRFLLNAVLNAWAIRLGSFLLSRALRHGGDSRFAEVKKSKMRFAVAWIAQATWVFAVGLPVYLVNSVPSAADPPLTIADYASLAFLASSWMFELVADYQKSVWRQAKEKKQHDEKFVTRGLWAISRHPNHVGEVGIWTGVWALSIPALKANAPLAGEYTWLVAGISPLTTYLLTRYISGVPPLEKQADQRFGEDPKWKEYKRNVSIFWPWVRPSSD</sequence>
<feature type="transmembrane region" description="Helical" evidence="1">
    <location>
        <begin position="6"/>
        <end position="23"/>
    </location>
</feature>
<evidence type="ECO:0000256" key="1">
    <source>
        <dbReference type="SAM" id="Phobius"/>
    </source>
</evidence>
<organism evidence="2 3">
    <name type="scientific">Somion occarium</name>
    <dbReference type="NCBI Taxonomy" id="3059160"/>
    <lineage>
        <taxon>Eukaryota</taxon>
        <taxon>Fungi</taxon>
        <taxon>Dikarya</taxon>
        <taxon>Basidiomycota</taxon>
        <taxon>Agaricomycotina</taxon>
        <taxon>Agaricomycetes</taxon>
        <taxon>Polyporales</taxon>
        <taxon>Cerrenaceae</taxon>
        <taxon>Somion</taxon>
    </lineage>
</organism>
<dbReference type="Proteomes" id="UP001497453">
    <property type="component" value="Chromosome 9"/>
</dbReference>
<dbReference type="InterPro" id="IPR010721">
    <property type="entry name" value="UstE-like"/>
</dbReference>
<feature type="transmembrane region" description="Helical" evidence="1">
    <location>
        <begin position="112"/>
        <end position="134"/>
    </location>
</feature>
<keyword evidence="1" id="KW-0472">Membrane</keyword>
<gene>
    <name evidence="2" type="ORF">GFSPODELE1_LOCUS10906</name>
</gene>
<dbReference type="EMBL" id="OZ037952">
    <property type="protein sequence ID" value="CAL1716772.1"/>
    <property type="molecule type" value="Genomic_DNA"/>
</dbReference>
<keyword evidence="1" id="KW-1133">Transmembrane helix</keyword>
<feature type="transmembrane region" description="Helical" evidence="1">
    <location>
        <begin position="30"/>
        <end position="52"/>
    </location>
</feature>
<accession>A0ABP1EC61</accession>
<evidence type="ECO:0000313" key="3">
    <source>
        <dbReference type="Proteomes" id="UP001497453"/>
    </source>
</evidence>
<dbReference type="Gene3D" id="1.20.120.1630">
    <property type="match status" value="1"/>
</dbReference>
<dbReference type="Pfam" id="PF06966">
    <property type="entry name" value="DUF1295"/>
    <property type="match status" value="1"/>
</dbReference>